<dbReference type="Pfam" id="PF07817">
    <property type="entry name" value="GLE1"/>
    <property type="match status" value="1"/>
</dbReference>
<keyword evidence="8" id="KW-0811">Translocation</keyword>
<feature type="region of interest" description="Disordered" evidence="17">
    <location>
        <begin position="402"/>
        <end position="429"/>
    </location>
</feature>
<keyword evidence="5" id="KW-0963">Cytoplasm</keyword>
<dbReference type="EMBL" id="GECU01024910">
    <property type="protein sequence ID" value="JAS82796.1"/>
    <property type="molecule type" value="Transcribed_RNA"/>
</dbReference>
<dbReference type="PANTHER" id="PTHR12960">
    <property type="entry name" value="GLE-1-RELATED"/>
    <property type="match status" value="1"/>
</dbReference>
<evidence type="ECO:0000256" key="12">
    <source>
        <dbReference type="ARBA" id="ARBA00024680"/>
    </source>
</evidence>
<evidence type="ECO:0000256" key="10">
    <source>
        <dbReference type="ARBA" id="ARBA00023132"/>
    </source>
</evidence>
<comment type="similarity">
    <text evidence="3">Belongs to the GLE1 family.</text>
</comment>
<dbReference type="GO" id="GO:0016973">
    <property type="term" value="P:poly(A)+ mRNA export from nucleus"/>
    <property type="evidence" value="ECO:0007669"/>
    <property type="project" value="InterPro"/>
</dbReference>
<proteinExistence type="inferred from homology"/>
<evidence type="ECO:0000256" key="17">
    <source>
        <dbReference type="SAM" id="MobiDB-lite"/>
    </source>
</evidence>
<dbReference type="AlphaFoldDB" id="A0A1B6I776"/>
<evidence type="ECO:0000256" key="8">
    <source>
        <dbReference type="ARBA" id="ARBA00023010"/>
    </source>
</evidence>
<evidence type="ECO:0000256" key="5">
    <source>
        <dbReference type="ARBA" id="ARBA00022490"/>
    </source>
</evidence>
<dbReference type="Gene3D" id="1.25.40.510">
    <property type="entry name" value="GLE1-like"/>
    <property type="match status" value="1"/>
</dbReference>
<evidence type="ECO:0000256" key="16">
    <source>
        <dbReference type="SAM" id="Coils"/>
    </source>
</evidence>
<comment type="subcellular location">
    <subcellularLocation>
        <location evidence="1">Cytoplasm</location>
    </subcellularLocation>
    <subcellularLocation>
        <location evidence="2">Nucleus</location>
        <location evidence="2">Nuclear pore complex</location>
    </subcellularLocation>
</comment>
<evidence type="ECO:0000256" key="2">
    <source>
        <dbReference type="ARBA" id="ARBA00004567"/>
    </source>
</evidence>
<sequence>MFPVVKGTTKSPSPVAMIKIKSPKSDIKVHRLYFNETSRITPELPKRGNSSTIHNEDKVTQAWNKLKINALSKAIAIVPDVGPCTIGPKSLSVSNSDYDKSDAGDIDKPGDIDLSEAITSTPLKPKNLNMKPKMKSRFGTLEEKNDSFDISEIPPAENYSCDEYKEVEALRKLCLSKIEVQVERCVQKKKNDILKAWHEYDEKTKEKLSAYKIELDKERLLRIQQHNIEVRRLMMESKANAQLKVKELEQSKSDHEKKIAETSERIKLIEQQRKELEEKQKQKREELKQCINNVYKIQVAYGQKYNQINETTKKCRDTRALNDRVMGELSELKRMNEQILKLVDKSREGKVTLNDLKTAETLLQQITTVSEVFARHTDEINEALRISEEIKKKQQQEIELKAKQEAERQQKAQEEKEHTTKEKSKNNRSEKLKQALAVDFEDCVDTNCLTWHLKKNLMLEECEESLQPLLNNDSLKQFRFDCQKVVNVPVNAISPLDNQHLQDKLYKLTRMLKGEAVPCTGNNLFLPSGHPLGVLYCMNLLAKKFVKQGEHVVSSKPEAAFAIAAVIVALWVDFPHFGELLLAHFHRECPYLIPVFIPQVEGQSNEDYYKMLGYQYSDDGKVESQDKFLRRMSGIMRLYAAILVTPLKQSHAQEGKKHPLSMQEAWRWLAATLNMSPRPDISPTLLFDFLEVAGWLFYKTYGSQFTKMLQTLCTDYFPLIEQVTPDGCGGPVVRLKSFLEKIIKERAVPPPTGLLPHNFW</sequence>
<keyword evidence="9 16" id="KW-0175">Coiled coil</keyword>
<gene>
    <name evidence="18" type="ORF">g.22674</name>
</gene>
<feature type="coiled-coil region" evidence="16">
    <location>
        <begin position="231"/>
        <end position="293"/>
    </location>
</feature>
<keyword evidence="7" id="KW-0653">Protein transport</keyword>
<dbReference type="GO" id="GO:0005543">
    <property type="term" value="F:phospholipid binding"/>
    <property type="evidence" value="ECO:0007669"/>
    <property type="project" value="TreeGrafter"/>
</dbReference>
<keyword evidence="10" id="KW-0906">Nuclear pore complex</keyword>
<dbReference type="InterPro" id="IPR012476">
    <property type="entry name" value="GLE1"/>
</dbReference>
<evidence type="ECO:0000256" key="3">
    <source>
        <dbReference type="ARBA" id="ARBA00011056"/>
    </source>
</evidence>
<dbReference type="GO" id="GO:0005737">
    <property type="term" value="C:cytoplasm"/>
    <property type="evidence" value="ECO:0007669"/>
    <property type="project" value="UniProtKB-SubCell"/>
</dbReference>
<evidence type="ECO:0000256" key="15">
    <source>
        <dbReference type="ARBA" id="ARBA00030897"/>
    </source>
</evidence>
<dbReference type="PROSITE" id="PS00018">
    <property type="entry name" value="EF_HAND_1"/>
    <property type="match status" value="1"/>
</dbReference>
<evidence type="ECO:0000256" key="4">
    <source>
        <dbReference type="ARBA" id="ARBA00022448"/>
    </source>
</evidence>
<evidence type="ECO:0000256" key="14">
    <source>
        <dbReference type="ARBA" id="ARBA00029983"/>
    </source>
</evidence>
<evidence type="ECO:0000256" key="7">
    <source>
        <dbReference type="ARBA" id="ARBA00022927"/>
    </source>
</evidence>
<evidence type="ECO:0000313" key="18">
    <source>
        <dbReference type="EMBL" id="JAS82796.1"/>
    </source>
</evidence>
<evidence type="ECO:0000256" key="13">
    <source>
        <dbReference type="ARBA" id="ARBA00026227"/>
    </source>
</evidence>
<organism evidence="18">
    <name type="scientific">Homalodisca liturata</name>
    <dbReference type="NCBI Taxonomy" id="320908"/>
    <lineage>
        <taxon>Eukaryota</taxon>
        <taxon>Metazoa</taxon>
        <taxon>Ecdysozoa</taxon>
        <taxon>Arthropoda</taxon>
        <taxon>Hexapoda</taxon>
        <taxon>Insecta</taxon>
        <taxon>Pterygota</taxon>
        <taxon>Neoptera</taxon>
        <taxon>Paraneoptera</taxon>
        <taxon>Hemiptera</taxon>
        <taxon>Auchenorrhyncha</taxon>
        <taxon>Membracoidea</taxon>
        <taxon>Cicadellidae</taxon>
        <taxon>Cicadellinae</taxon>
        <taxon>Proconiini</taxon>
        <taxon>Homalodisca</taxon>
    </lineage>
</organism>
<evidence type="ECO:0000256" key="11">
    <source>
        <dbReference type="ARBA" id="ARBA00023242"/>
    </source>
</evidence>
<evidence type="ECO:0000256" key="9">
    <source>
        <dbReference type="ARBA" id="ARBA00023054"/>
    </source>
</evidence>
<reference evidence="18" key="1">
    <citation type="submission" date="2015-11" db="EMBL/GenBank/DDBJ databases">
        <title>De novo transcriptome assembly of four potential Pierce s Disease insect vectors from Arizona vineyards.</title>
        <authorList>
            <person name="Tassone E.E."/>
        </authorList>
    </citation>
    <scope>NUCLEOTIDE SEQUENCE</scope>
</reference>
<dbReference type="GO" id="GO:0031369">
    <property type="term" value="F:translation initiation factor binding"/>
    <property type="evidence" value="ECO:0007669"/>
    <property type="project" value="TreeGrafter"/>
</dbReference>
<comment type="function">
    <text evidence="12">Required for the export of mRNAs containing poly(A) tails from the nucleus into the cytoplasm. May be involved in the terminal step of the mRNA transport through the nuclear pore complex (NPC).</text>
</comment>
<dbReference type="PANTHER" id="PTHR12960:SF0">
    <property type="entry name" value="MRNA EXPORT FACTOR GLE1"/>
    <property type="match status" value="1"/>
</dbReference>
<name>A0A1B6I776_9HEMI</name>
<dbReference type="FunFam" id="1.25.40.510:FF:000001">
    <property type="entry name" value="Nucleoporin GLE1 isoform 1"/>
    <property type="match status" value="1"/>
</dbReference>
<dbReference type="InterPro" id="IPR038506">
    <property type="entry name" value="GLE1-like_sf"/>
</dbReference>
<dbReference type="GO" id="GO:0044614">
    <property type="term" value="C:nuclear pore cytoplasmic filaments"/>
    <property type="evidence" value="ECO:0007669"/>
    <property type="project" value="TreeGrafter"/>
</dbReference>
<dbReference type="GO" id="GO:0000822">
    <property type="term" value="F:inositol hexakisphosphate binding"/>
    <property type="evidence" value="ECO:0007669"/>
    <property type="project" value="TreeGrafter"/>
</dbReference>
<protein>
    <recommendedName>
        <fullName evidence="13">mRNA export factor GLE1</fullName>
    </recommendedName>
    <alternativeName>
        <fullName evidence="15">GLE1 RNA export mediator</fullName>
    </alternativeName>
    <alternativeName>
        <fullName evidence="14">Nucleoporin GLE1</fullName>
    </alternativeName>
</protein>
<dbReference type="GO" id="GO:0015031">
    <property type="term" value="P:protein transport"/>
    <property type="evidence" value="ECO:0007669"/>
    <property type="project" value="UniProtKB-KW"/>
</dbReference>
<evidence type="ECO:0000256" key="1">
    <source>
        <dbReference type="ARBA" id="ARBA00004496"/>
    </source>
</evidence>
<dbReference type="InterPro" id="IPR018247">
    <property type="entry name" value="EF_Hand_1_Ca_BS"/>
</dbReference>
<keyword evidence="6" id="KW-0509">mRNA transport</keyword>
<keyword evidence="11" id="KW-0539">Nucleus</keyword>
<evidence type="ECO:0000256" key="6">
    <source>
        <dbReference type="ARBA" id="ARBA00022816"/>
    </source>
</evidence>
<accession>A0A1B6I776</accession>
<keyword evidence="4" id="KW-0813">Transport</keyword>